<accession>A0A1Q9CPX5</accession>
<dbReference type="PROSITE" id="PS50994">
    <property type="entry name" value="INTEGRASE"/>
    <property type="match status" value="1"/>
</dbReference>
<protein>
    <recommendedName>
        <fullName evidence="1">Integrase catalytic domain-containing protein</fullName>
    </recommendedName>
</protein>
<dbReference type="InterPro" id="IPR036397">
    <property type="entry name" value="RNaseH_sf"/>
</dbReference>
<dbReference type="Pfam" id="PF00665">
    <property type="entry name" value="rve"/>
    <property type="match status" value="1"/>
</dbReference>
<gene>
    <name evidence="2" type="ORF">AK812_SmicGene34093</name>
</gene>
<reference evidence="2 3" key="1">
    <citation type="submission" date="2016-02" db="EMBL/GenBank/DDBJ databases">
        <title>Genome analysis of coral dinoflagellate symbionts highlights evolutionary adaptations to a symbiotic lifestyle.</title>
        <authorList>
            <person name="Aranda M."/>
            <person name="Li Y."/>
            <person name="Liew Y.J."/>
            <person name="Baumgarten S."/>
            <person name="Simakov O."/>
            <person name="Wilson M."/>
            <person name="Piel J."/>
            <person name="Ashoor H."/>
            <person name="Bougouffa S."/>
            <person name="Bajic V.B."/>
            <person name="Ryu T."/>
            <person name="Ravasi T."/>
            <person name="Bayer T."/>
            <person name="Micklem G."/>
            <person name="Kim H."/>
            <person name="Bhak J."/>
            <person name="Lajeunesse T.C."/>
            <person name="Voolstra C.R."/>
        </authorList>
    </citation>
    <scope>NUCLEOTIDE SEQUENCE [LARGE SCALE GENOMIC DNA]</scope>
    <source>
        <strain evidence="2 3">CCMP2467</strain>
    </source>
</reference>
<dbReference type="InterPro" id="IPR001584">
    <property type="entry name" value="Integrase_cat-core"/>
</dbReference>
<organism evidence="2 3">
    <name type="scientific">Symbiodinium microadriaticum</name>
    <name type="common">Dinoflagellate</name>
    <name type="synonym">Zooxanthella microadriatica</name>
    <dbReference type="NCBI Taxonomy" id="2951"/>
    <lineage>
        <taxon>Eukaryota</taxon>
        <taxon>Sar</taxon>
        <taxon>Alveolata</taxon>
        <taxon>Dinophyceae</taxon>
        <taxon>Suessiales</taxon>
        <taxon>Symbiodiniaceae</taxon>
        <taxon>Symbiodinium</taxon>
    </lineage>
</organism>
<dbReference type="EMBL" id="LSRX01001003">
    <property type="protein sequence ID" value="OLP84972.1"/>
    <property type="molecule type" value="Genomic_DNA"/>
</dbReference>
<dbReference type="GO" id="GO:0015074">
    <property type="term" value="P:DNA integration"/>
    <property type="evidence" value="ECO:0007669"/>
    <property type="project" value="InterPro"/>
</dbReference>
<feature type="domain" description="Integrase catalytic" evidence="1">
    <location>
        <begin position="40"/>
        <end position="146"/>
    </location>
</feature>
<evidence type="ECO:0000313" key="2">
    <source>
        <dbReference type="EMBL" id="OLP84972.1"/>
    </source>
</evidence>
<comment type="caution">
    <text evidence="2">The sequence shown here is derived from an EMBL/GenBank/DDBJ whole genome shotgun (WGS) entry which is preliminary data.</text>
</comment>
<evidence type="ECO:0000259" key="1">
    <source>
        <dbReference type="PROSITE" id="PS50994"/>
    </source>
</evidence>
<dbReference type="SUPFAM" id="SSF53098">
    <property type="entry name" value="Ribonuclease H-like"/>
    <property type="match status" value="1"/>
</dbReference>
<dbReference type="OrthoDB" id="10068564at2759"/>
<evidence type="ECO:0000313" key="3">
    <source>
        <dbReference type="Proteomes" id="UP000186817"/>
    </source>
</evidence>
<dbReference type="InterPro" id="IPR012337">
    <property type="entry name" value="RNaseH-like_sf"/>
</dbReference>
<sequence length="295" mass="33038">MPAQRRSEVMATETAADEQELWARTARTRRLFGDCARTLDIAVPSGWPVQRSASLPGLREFENLADQVAVDIFDSFDMAVIVDKKSTQEVVRFLRECWAPVFGMPRTLVCDEGREFVSRALEEFASESSVHLYHIGVQAPWQHGRIFKSLLAACTAAQPLMGYDEMMMGRLQYGHRRHQLLSDASGCGRTKESPMVLIATAIVLLLPPRSRQGHRRPAHSGWWGCVNGQQLKRDGPWDPDKVALEHVRRASPMEQLALVSGVVVDAANRDQEWEIVESQPRMAPALAPNSLNNNI</sequence>
<keyword evidence="3" id="KW-1185">Reference proteome</keyword>
<dbReference type="Proteomes" id="UP000186817">
    <property type="component" value="Unassembled WGS sequence"/>
</dbReference>
<dbReference type="GO" id="GO:0003676">
    <property type="term" value="F:nucleic acid binding"/>
    <property type="evidence" value="ECO:0007669"/>
    <property type="project" value="InterPro"/>
</dbReference>
<proteinExistence type="predicted"/>
<name>A0A1Q9CPX5_SYMMI</name>
<dbReference type="AlphaFoldDB" id="A0A1Q9CPX5"/>
<dbReference type="Gene3D" id="3.30.420.10">
    <property type="entry name" value="Ribonuclease H-like superfamily/Ribonuclease H"/>
    <property type="match status" value="1"/>
</dbReference>